<protein>
    <submittedName>
        <fullName evidence="2">Uncharacterized protein</fullName>
    </submittedName>
</protein>
<name>A0ABR2FQQ5_9ROSI</name>
<sequence>MGVHFSCYSVGSNQSRSTRPWSNSYCSVLGQFEERPKDRMLGRFNEPDRFSLRPLGLNPTFHLFCSLPQRRENSPMT</sequence>
<dbReference type="Proteomes" id="UP001472677">
    <property type="component" value="Unassembled WGS sequence"/>
</dbReference>
<evidence type="ECO:0000313" key="2">
    <source>
        <dbReference type="EMBL" id="KAK8584441.1"/>
    </source>
</evidence>
<reference evidence="2 3" key="1">
    <citation type="journal article" date="2024" name="G3 (Bethesda)">
        <title>Genome assembly of Hibiscus sabdariffa L. provides insights into metabolisms of medicinal natural products.</title>
        <authorList>
            <person name="Kim T."/>
        </authorList>
    </citation>
    <scope>NUCLEOTIDE SEQUENCE [LARGE SCALE GENOMIC DNA]</scope>
    <source>
        <strain evidence="2">TK-2024</strain>
        <tissue evidence="2">Old leaves</tissue>
    </source>
</reference>
<feature type="region of interest" description="Disordered" evidence="1">
    <location>
        <begin position="1"/>
        <end position="21"/>
    </location>
</feature>
<evidence type="ECO:0000313" key="3">
    <source>
        <dbReference type="Proteomes" id="UP001472677"/>
    </source>
</evidence>
<proteinExistence type="predicted"/>
<accession>A0ABR2FQQ5</accession>
<keyword evidence="3" id="KW-1185">Reference proteome</keyword>
<gene>
    <name evidence="2" type="ORF">V6N12_068685</name>
</gene>
<evidence type="ECO:0000256" key="1">
    <source>
        <dbReference type="SAM" id="MobiDB-lite"/>
    </source>
</evidence>
<organism evidence="2 3">
    <name type="scientific">Hibiscus sabdariffa</name>
    <name type="common">roselle</name>
    <dbReference type="NCBI Taxonomy" id="183260"/>
    <lineage>
        <taxon>Eukaryota</taxon>
        <taxon>Viridiplantae</taxon>
        <taxon>Streptophyta</taxon>
        <taxon>Embryophyta</taxon>
        <taxon>Tracheophyta</taxon>
        <taxon>Spermatophyta</taxon>
        <taxon>Magnoliopsida</taxon>
        <taxon>eudicotyledons</taxon>
        <taxon>Gunneridae</taxon>
        <taxon>Pentapetalae</taxon>
        <taxon>rosids</taxon>
        <taxon>malvids</taxon>
        <taxon>Malvales</taxon>
        <taxon>Malvaceae</taxon>
        <taxon>Malvoideae</taxon>
        <taxon>Hibiscus</taxon>
    </lineage>
</organism>
<comment type="caution">
    <text evidence="2">The sequence shown here is derived from an EMBL/GenBank/DDBJ whole genome shotgun (WGS) entry which is preliminary data.</text>
</comment>
<dbReference type="EMBL" id="JBBPBM010000005">
    <property type="protein sequence ID" value="KAK8584441.1"/>
    <property type="molecule type" value="Genomic_DNA"/>
</dbReference>
<feature type="compositionally biased region" description="Polar residues" evidence="1">
    <location>
        <begin position="9"/>
        <end position="21"/>
    </location>
</feature>